<dbReference type="AlphaFoldDB" id="A0A6B2KUH4"/>
<comment type="caution">
    <text evidence="2">The sequence shown here is derived from an EMBL/GenBank/DDBJ whole genome shotgun (WGS) entry which is preliminary data.</text>
</comment>
<dbReference type="CDD" id="cd06223">
    <property type="entry name" value="PRTases_typeI"/>
    <property type="match status" value="1"/>
</dbReference>
<dbReference type="InterPro" id="IPR000836">
    <property type="entry name" value="PRTase_dom"/>
</dbReference>
<dbReference type="RefSeq" id="WP_163316931.1">
    <property type="nucleotide sequence ID" value="NZ_JAAGAA010000012.1"/>
</dbReference>
<sequence>MIFEDRVDAARRLAPKLAALKLANPLWLAIPRGALPLAVELAARLGGEVDVVLVRKLAAPGNPEFAVGALAEDGQCIVLPWARQAGADETWISAERTREAAKIRARRALLTPGRAACSAAGRDVVVIDDGMATGATMQLALMCVRAQTPARLICAAPVASPDALARVRALADSVVCLSAPADFSAVGHHYRDFAQVGDEDAASLLRRARGEHT</sequence>
<evidence type="ECO:0000259" key="1">
    <source>
        <dbReference type="Pfam" id="PF00156"/>
    </source>
</evidence>
<keyword evidence="2" id="KW-0328">Glycosyltransferase</keyword>
<dbReference type="SUPFAM" id="SSF53271">
    <property type="entry name" value="PRTase-like"/>
    <property type="match status" value="1"/>
</dbReference>
<dbReference type="GO" id="GO:0016757">
    <property type="term" value="F:glycosyltransferase activity"/>
    <property type="evidence" value="ECO:0007669"/>
    <property type="project" value="UniProtKB-KW"/>
</dbReference>
<dbReference type="Proteomes" id="UP000482578">
    <property type="component" value="Unassembled WGS sequence"/>
</dbReference>
<dbReference type="Gene3D" id="3.40.50.2020">
    <property type="match status" value="1"/>
</dbReference>
<evidence type="ECO:0000313" key="2">
    <source>
        <dbReference type="EMBL" id="NDV13710.1"/>
    </source>
</evidence>
<gene>
    <name evidence="2" type="ORF">GZH52_13060</name>
</gene>
<keyword evidence="2" id="KW-0808">Transferase</keyword>
<keyword evidence="3" id="KW-1185">Reference proteome</keyword>
<protein>
    <submittedName>
        <fullName evidence="2">Phosphoribosyltransferase</fullName>
    </submittedName>
</protein>
<reference evidence="2 3" key="1">
    <citation type="submission" date="2020-02" db="EMBL/GenBank/DDBJ databases">
        <authorList>
            <person name="Yang Z."/>
        </authorList>
    </citation>
    <scope>NUCLEOTIDE SEQUENCE [LARGE SCALE GENOMIC DNA]</scope>
    <source>
        <strain evidence="2 3">HX-7-9</strain>
    </source>
</reference>
<dbReference type="Gene3D" id="3.30.1310.20">
    <property type="entry name" value="PRTase-like"/>
    <property type="match status" value="1"/>
</dbReference>
<proteinExistence type="predicted"/>
<dbReference type="Pfam" id="PF00156">
    <property type="entry name" value="Pribosyltran"/>
    <property type="match status" value="1"/>
</dbReference>
<dbReference type="EMBL" id="JAAGAA010000012">
    <property type="protein sequence ID" value="NDV13710.1"/>
    <property type="molecule type" value="Genomic_DNA"/>
</dbReference>
<organism evidence="2 3">
    <name type="scientific">Crenobacter caeni</name>
    <dbReference type="NCBI Taxonomy" id="2705474"/>
    <lineage>
        <taxon>Bacteria</taxon>
        <taxon>Pseudomonadati</taxon>
        <taxon>Pseudomonadota</taxon>
        <taxon>Betaproteobacteria</taxon>
        <taxon>Neisseriales</taxon>
        <taxon>Neisseriaceae</taxon>
        <taxon>Crenobacter</taxon>
    </lineage>
</organism>
<accession>A0A6B2KUH4</accession>
<feature type="domain" description="Phosphoribosyltransferase" evidence="1">
    <location>
        <begin position="8"/>
        <end position="184"/>
    </location>
</feature>
<name>A0A6B2KUH4_9NEIS</name>
<dbReference type="InterPro" id="IPR029057">
    <property type="entry name" value="PRTase-like"/>
</dbReference>
<evidence type="ECO:0000313" key="3">
    <source>
        <dbReference type="Proteomes" id="UP000482578"/>
    </source>
</evidence>